<dbReference type="Proteomes" id="UP000823849">
    <property type="component" value="Unassembled WGS sequence"/>
</dbReference>
<dbReference type="GO" id="GO:0016787">
    <property type="term" value="F:hydrolase activity"/>
    <property type="evidence" value="ECO:0007669"/>
    <property type="project" value="UniProtKB-KW"/>
</dbReference>
<evidence type="ECO:0000256" key="3">
    <source>
        <dbReference type="ARBA" id="ARBA00022806"/>
    </source>
</evidence>
<dbReference type="InterPro" id="IPR006935">
    <property type="entry name" value="Helicase/UvrB_N"/>
</dbReference>
<sequence>MKVTISNEIMVQDPTPELVNWVRDNLNIPNPEYSKKLRMGLWIGNTPPQISLYRVDGDRILLPCGVGKHIRKYIQGATVSQDLADNRRINYPGEVPLYDYQEPAVETMQRAGCGILQSPCGSGKTQMGIALAAKLQRRTLWVTHTQDLLNQSYNRAAQYFPENCLGKITAGKVQIGSHLTFATVQTLSKLDLSQYKYTWDVIIVDECHRLAGSPTSVTMFYRVMSNLAARYKYGLSATVHRSDGLIKSTFAIIGDVQYQVPEEAVSEKTMQVTIRRRNTGVKINRCCLDTDGTLVYSKLMAYLTENHERDRMIVKDIVNNAICSNLILSDRLGHLRDLMRMLPEEYKPFAVMIDGKMTTQRARAAREQAIEDMRTGKKHFLFASYSLAKEGLDIPRLDRLYLTTPKKDYAVVTQSIGRIARTFKGKSDAICYDYVDEIGFCENQWKRRKSTYRKARCEIVEP</sequence>
<dbReference type="Pfam" id="PF04851">
    <property type="entry name" value="ResIII"/>
    <property type="match status" value="1"/>
</dbReference>
<dbReference type="InterPro" id="IPR027417">
    <property type="entry name" value="P-loop_NTPase"/>
</dbReference>
<keyword evidence="1" id="KW-0547">Nucleotide-binding</keyword>
<dbReference type="InterPro" id="IPR050615">
    <property type="entry name" value="ATP-dep_DNA_Helicase"/>
</dbReference>
<dbReference type="InterPro" id="IPR001650">
    <property type="entry name" value="Helicase_C-like"/>
</dbReference>
<evidence type="ECO:0000313" key="6">
    <source>
        <dbReference type="EMBL" id="HJC16035.1"/>
    </source>
</evidence>
<evidence type="ECO:0000313" key="7">
    <source>
        <dbReference type="Proteomes" id="UP000823849"/>
    </source>
</evidence>
<evidence type="ECO:0000259" key="5">
    <source>
        <dbReference type="PROSITE" id="PS51192"/>
    </source>
</evidence>
<keyword evidence="2" id="KW-0378">Hydrolase</keyword>
<comment type="caution">
    <text evidence="6">The sequence shown here is derived from an EMBL/GenBank/DDBJ whole genome shotgun (WGS) entry which is preliminary data.</text>
</comment>
<dbReference type="SMART" id="SM00490">
    <property type="entry name" value="HELICc"/>
    <property type="match status" value="1"/>
</dbReference>
<dbReference type="Pfam" id="PF00271">
    <property type="entry name" value="Helicase_C"/>
    <property type="match status" value="1"/>
</dbReference>
<dbReference type="GO" id="GO:0003677">
    <property type="term" value="F:DNA binding"/>
    <property type="evidence" value="ECO:0007669"/>
    <property type="project" value="InterPro"/>
</dbReference>
<dbReference type="GO" id="GO:0004386">
    <property type="term" value="F:helicase activity"/>
    <property type="evidence" value="ECO:0007669"/>
    <property type="project" value="UniProtKB-KW"/>
</dbReference>
<evidence type="ECO:0000256" key="1">
    <source>
        <dbReference type="ARBA" id="ARBA00022741"/>
    </source>
</evidence>
<dbReference type="AlphaFoldDB" id="A0A9D2NB20"/>
<evidence type="ECO:0000256" key="2">
    <source>
        <dbReference type="ARBA" id="ARBA00022801"/>
    </source>
</evidence>
<dbReference type="InterPro" id="IPR014001">
    <property type="entry name" value="Helicase_ATP-bd"/>
</dbReference>
<organism evidence="6 7">
    <name type="scientific">Candidatus Fusicatenibacter intestinigallinarum</name>
    <dbReference type="NCBI Taxonomy" id="2838598"/>
    <lineage>
        <taxon>Bacteria</taxon>
        <taxon>Bacillati</taxon>
        <taxon>Bacillota</taxon>
        <taxon>Clostridia</taxon>
        <taxon>Lachnospirales</taxon>
        <taxon>Lachnospiraceae</taxon>
        <taxon>Fusicatenibacter</taxon>
    </lineage>
</organism>
<dbReference type="SMART" id="SM00487">
    <property type="entry name" value="DEXDc"/>
    <property type="match status" value="1"/>
</dbReference>
<feature type="domain" description="Helicase ATP-binding" evidence="5">
    <location>
        <begin position="105"/>
        <end position="257"/>
    </location>
</feature>
<keyword evidence="3 6" id="KW-0347">Helicase</keyword>
<protein>
    <submittedName>
        <fullName evidence="6">DEAD/DEAH box helicase</fullName>
    </submittedName>
</protein>
<dbReference type="EMBL" id="DWWU01000039">
    <property type="protein sequence ID" value="HJC16035.1"/>
    <property type="molecule type" value="Genomic_DNA"/>
</dbReference>
<reference evidence="6" key="1">
    <citation type="journal article" date="2021" name="PeerJ">
        <title>Extensive microbial diversity within the chicken gut microbiome revealed by metagenomics and culture.</title>
        <authorList>
            <person name="Gilroy R."/>
            <person name="Ravi A."/>
            <person name="Getino M."/>
            <person name="Pursley I."/>
            <person name="Horton D.L."/>
            <person name="Alikhan N.F."/>
            <person name="Baker D."/>
            <person name="Gharbi K."/>
            <person name="Hall N."/>
            <person name="Watson M."/>
            <person name="Adriaenssens E.M."/>
            <person name="Foster-Nyarko E."/>
            <person name="Jarju S."/>
            <person name="Secka A."/>
            <person name="Antonio M."/>
            <person name="Oren A."/>
            <person name="Chaudhuri R.R."/>
            <person name="La Ragione R."/>
            <person name="Hildebrand F."/>
            <person name="Pallen M.J."/>
        </authorList>
    </citation>
    <scope>NUCLEOTIDE SEQUENCE</scope>
    <source>
        <strain evidence="6">CHK185-5351</strain>
    </source>
</reference>
<dbReference type="Gene3D" id="3.40.50.300">
    <property type="entry name" value="P-loop containing nucleotide triphosphate hydrolases"/>
    <property type="match status" value="2"/>
</dbReference>
<dbReference type="CDD" id="cd17926">
    <property type="entry name" value="DEXHc_RE"/>
    <property type="match status" value="1"/>
</dbReference>
<dbReference type="PROSITE" id="PS51192">
    <property type="entry name" value="HELICASE_ATP_BIND_1"/>
    <property type="match status" value="1"/>
</dbReference>
<proteinExistence type="predicted"/>
<dbReference type="SUPFAM" id="SSF52540">
    <property type="entry name" value="P-loop containing nucleoside triphosphate hydrolases"/>
    <property type="match status" value="2"/>
</dbReference>
<evidence type="ECO:0000256" key="4">
    <source>
        <dbReference type="ARBA" id="ARBA00022840"/>
    </source>
</evidence>
<gene>
    <name evidence="6" type="ORF">H9705_09515</name>
</gene>
<keyword evidence="4" id="KW-0067">ATP-binding</keyword>
<accession>A0A9D2NB20</accession>
<dbReference type="CDD" id="cd18785">
    <property type="entry name" value="SF2_C"/>
    <property type="match status" value="1"/>
</dbReference>
<dbReference type="GO" id="GO:0005524">
    <property type="term" value="F:ATP binding"/>
    <property type="evidence" value="ECO:0007669"/>
    <property type="project" value="UniProtKB-KW"/>
</dbReference>
<dbReference type="PANTHER" id="PTHR11274:SF0">
    <property type="entry name" value="GENERAL TRANSCRIPTION AND DNA REPAIR FACTOR IIH HELICASE SUBUNIT XPB"/>
    <property type="match status" value="1"/>
</dbReference>
<reference evidence="6" key="2">
    <citation type="submission" date="2021-04" db="EMBL/GenBank/DDBJ databases">
        <authorList>
            <person name="Gilroy R."/>
        </authorList>
    </citation>
    <scope>NUCLEOTIDE SEQUENCE</scope>
    <source>
        <strain evidence="6">CHK185-5351</strain>
    </source>
</reference>
<name>A0A9D2NB20_9FIRM</name>
<dbReference type="PANTHER" id="PTHR11274">
    <property type="entry name" value="RAD25/XP-B DNA REPAIR HELICASE"/>
    <property type="match status" value="1"/>
</dbReference>